<dbReference type="CDD" id="cd02335">
    <property type="entry name" value="ZZ_ADA2"/>
    <property type="match status" value="1"/>
</dbReference>
<dbReference type="InterPro" id="IPR016827">
    <property type="entry name" value="Ada2/TADA2"/>
</dbReference>
<keyword evidence="15" id="KW-1185">Reference proteome</keyword>
<dbReference type="Gene3D" id="3.30.60.90">
    <property type="match status" value="1"/>
</dbReference>
<evidence type="ECO:0000313" key="14">
    <source>
        <dbReference type="EMBL" id="KAK9839318.1"/>
    </source>
</evidence>
<reference evidence="14 15" key="1">
    <citation type="journal article" date="2024" name="Nat. Commun.">
        <title>Phylogenomics reveals the evolutionary origins of lichenization in chlorophyte algae.</title>
        <authorList>
            <person name="Puginier C."/>
            <person name="Libourel C."/>
            <person name="Otte J."/>
            <person name="Skaloud P."/>
            <person name="Haon M."/>
            <person name="Grisel S."/>
            <person name="Petersen M."/>
            <person name="Berrin J.G."/>
            <person name="Delaux P.M."/>
            <person name="Dal Grande F."/>
            <person name="Keller J."/>
        </authorList>
    </citation>
    <scope>NUCLEOTIDE SEQUENCE [LARGE SCALE GENOMIC DNA]</scope>
    <source>
        <strain evidence="14 15">SAG 245.80</strain>
    </source>
</reference>
<evidence type="ECO:0000256" key="1">
    <source>
        <dbReference type="ARBA" id="ARBA00022723"/>
    </source>
</evidence>
<evidence type="ECO:0000259" key="13">
    <source>
        <dbReference type="PROSITE" id="PS51294"/>
    </source>
</evidence>
<dbReference type="SUPFAM" id="SSF57850">
    <property type="entry name" value="RING/U-box"/>
    <property type="match status" value="1"/>
</dbReference>
<evidence type="ECO:0000256" key="4">
    <source>
        <dbReference type="ARBA" id="ARBA00023015"/>
    </source>
</evidence>
<feature type="compositionally biased region" description="Basic and acidic residues" evidence="9">
    <location>
        <begin position="160"/>
        <end position="170"/>
    </location>
</feature>
<protein>
    <recommendedName>
        <fullName evidence="7">Transcriptional adapter</fullName>
    </recommendedName>
</protein>
<evidence type="ECO:0000256" key="6">
    <source>
        <dbReference type="ARBA" id="ARBA00023242"/>
    </source>
</evidence>
<dbReference type="Gene3D" id="1.10.10.60">
    <property type="entry name" value="Homeodomain-like"/>
    <property type="match status" value="1"/>
</dbReference>
<dbReference type="PROSITE" id="PS50090">
    <property type="entry name" value="MYB_LIKE"/>
    <property type="match status" value="1"/>
</dbReference>
<evidence type="ECO:0000256" key="7">
    <source>
        <dbReference type="PIRNR" id="PIRNR025024"/>
    </source>
</evidence>
<evidence type="ECO:0000259" key="10">
    <source>
        <dbReference type="PROSITE" id="PS50090"/>
    </source>
</evidence>
<keyword evidence="1" id="KW-0479">Metal-binding</keyword>
<dbReference type="InterPro" id="IPR009057">
    <property type="entry name" value="Homeodomain-like_sf"/>
</dbReference>
<accession>A0AAW1RZN6</accession>
<evidence type="ECO:0000256" key="3">
    <source>
        <dbReference type="ARBA" id="ARBA00022833"/>
    </source>
</evidence>
<feature type="compositionally biased region" description="Low complexity" evidence="9">
    <location>
        <begin position="274"/>
        <end position="287"/>
    </location>
</feature>
<dbReference type="PROSITE" id="PS51293">
    <property type="entry name" value="SANT"/>
    <property type="match status" value="1"/>
</dbReference>
<dbReference type="Gene3D" id="1.10.10.10">
    <property type="entry name" value="Winged helix-like DNA-binding domain superfamily/Winged helix DNA-binding domain"/>
    <property type="match status" value="1"/>
</dbReference>
<feature type="compositionally biased region" description="Basic and acidic residues" evidence="9">
    <location>
        <begin position="257"/>
        <end position="268"/>
    </location>
</feature>
<keyword evidence="5 7" id="KW-0804">Transcription</keyword>
<dbReference type="InterPro" id="IPR017930">
    <property type="entry name" value="Myb_dom"/>
</dbReference>
<dbReference type="SMART" id="SM00717">
    <property type="entry name" value="SANT"/>
    <property type="match status" value="1"/>
</dbReference>
<dbReference type="PROSITE" id="PS01357">
    <property type="entry name" value="ZF_ZZ_1"/>
    <property type="match status" value="1"/>
</dbReference>
<dbReference type="GO" id="GO:0008270">
    <property type="term" value="F:zinc ion binding"/>
    <property type="evidence" value="ECO:0007669"/>
    <property type="project" value="UniProtKB-KW"/>
</dbReference>
<feature type="domain" description="SANT" evidence="12">
    <location>
        <begin position="88"/>
        <end position="140"/>
    </location>
</feature>
<dbReference type="InterPro" id="IPR041983">
    <property type="entry name" value="ADA2-like_ZZ"/>
</dbReference>
<dbReference type="InterPro" id="IPR043145">
    <property type="entry name" value="Znf_ZZ_sf"/>
</dbReference>
<feature type="domain" description="Myb-like" evidence="10">
    <location>
        <begin position="93"/>
        <end position="136"/>
    </location>
</feature>
<gene>
    <name evidence="14" type="ORF">WJX81_007715</name>
</gene>
<dbReference type="FunFam" id="3.30.60.90:FF:000013">
    <property type="entry name" value="Transcriptional adapter"/>
    <property type="match status" value="1"/>
</dbReference>
<dbReference type="InterPro" id="IPR017884">
    <property type="entry name" value="SANT_dom"/>
</dbReference>
<keyword evidence="2 8" id="KW-0863">Zinc-finger</keyword>
<dbReference type="InterPro" id="IPR055141">
    <property type="entry name" value="TADA2A_B-like_dom"/>
</dbReference>
<feature type="compositionally biased region" description="Basic and acidic residues" evidence="9">
    <location>
        <begin position="235"/>
        <end position="245"/>
    </location>
</feature>
<dbReference type="InterPro" id="IPR000433">
    <property type="entry name" value="Znf_ZZ"/>
</dbReference>
<evidence type="ECO:0000313" key="15">
    <source>
        <dbReference type="Proteomes" id="UP001445335"/>
    </source>
</evidence>
<dbReference type="AlphaFoldDB" id="A0AAW1RZN6"/>
<organism evidence="14 15">
    <name type="scientific">Elliptochloris bilobata</name>
    <dbReference type="NCBI Taxonomy" id="381761"/>
    <lineage>
        <taxon>Eukaryota</taxon>
        <taxon>Viridiplantae</taxon>
        <taxon>Chlorophyta</taxon>
        <taxon>core chlorophytes</taxon>
        <taxon>Trebouxiophyceae</taxon>
        <taxon>Trebouxiophyceae incertae sedis</taxon>
        <taxon>Elliptochloris clade</taxon>
        <taxon>Elliptochloris</taxon>
    </lineage>
</organism>
<dbReference type="SUPFAM" id="SSF46689">
    <property type="entry name" value="Homeodomain-like"/>
    <property type="match status" value="2"/>
</dbReference>
<evidence type="ECO:0000259" key="11">
    <source>
        <dbReference type="PROSITE" id="PS50135"/>
    </source>
</evidence>
<evidence type="ECO:0000256" key="5">
    <source>
        <dbReference type="ARBA" id="ARBA00023163"/>
    </source>
</evidence>
<dbReference type="Proteomes" id="UP001445335">
    <property type="component" value="Unassembled WGS sequence"/>
</dbReference>
<feature type="region of interest" description="Disordered" evidence="9">
    <location>
        <begin position="1"/>
        <end position="24"/>
    </location>
</feature>
<dbReference type="InterPro" id="IPR036388">
    <property type="entry name" value="WH-like_DNA-bd_sf"/>
</dbReference>
<evidence type="ECO:0000256" key="2">
    <source>
        <dbReference type="ARBA" id="ARBA00022771"/>
    </source>
</evidence>
<dbReference type="EMBL" id="JALJOU010000017">
    <property type="protein sequence ID" value="KAK9839318.1"/>
    <property type="molecule type" value="Genomic_DNA"/>
</dbReference>
<proteinExistence type="predicted"/>
<dbReference type="GO" id="GO:0003713">
    <property type="term" value="F:transcription coactivator activity"/>
    <property type="evidence" value="ECO:0007669"/>
    <property type="project" value="InterPro"/>
</dbReference>
<dbReference type="GO" id="GO:0003682">
    <property type="term" value="F:chromatin binding"/>
    <property type="evidence" value="ECO:0007669"/>
    <property type="project" value="TreeGrafter"/>
</dbReference>
<sequence length="613" mass="65293">MVAPSTAPKQYKRKRGAQPQPADHPRLSERALYHCNYCQKDISNTVRIKCAVCPDFDLCLECFSVGAEVTPHASSHAYRVVDSLTFPLFHPDWGADEELLLLEAVDMYGPGNWKDVFRHVGTKSEADCKAHYLSVYVGSPAFPEPMPAPEMAGVDPMQMAKERQRARQSDAHALFQQQRASAAADAAAATADEAPSETLGKPEADGAPAAPGAYGGREATGVAEGPSGAGGESPLEVRAEAKPESVQDMPEAQTAEKAGRGPGAREARAGGADGAEAVDAPAVAAPAQHQEVSTRSMRAAPPPGAAGGGASATGAPAASEHVKAGANQPELTGYHVKRDEFDPEYDVEAEQLVAELEFVPGEPQEGREEKLRMMAIYNTRLSERERRRAFVAERGLLNVKAQQGRERRRGAAEREVHARLRPLARYQAQDAHKAWVGGVLLEGRLRARIQELKEMRRAGVRTLVEAAEYERRQPHPAVAAGAHLALLGVDAGWGSEARLSRWRGLRGAALDITALPGLGALTIKERELCATTRLLPAQLLAIKAGLLGAGVAHGHLAREAAACLFRLEPAHALRVYDLLIAAGWLRAAPAPAANGAALLAHAESIVGEAMPET</sequence>
<dbReference type="PROSITE" id="PS51294">
    <property type="entry name" value="HTH_MYB"/>
    <property type="match status" value="1"/>
</dbReference>
<dbReference type="Pfam" id="PF25299">
    <property type="entry name" value="ZZ_ADA2"/>
    <property type="match status" value="1"/>
</dbReference>
<feature type="compositionally biased region" description="Low complexity" evidence="9">
    <location>
        <begin position="180"/>
        <end position="198"/>
    </location>
</feature>
<dbReference type="GO" id="GO:0005634">
    <property type="term" value="C:nucleus"/>
    <property type="evidence" value="ECO:0007669"/>
    <property type="project" value="UniProtKB-SubCell"/>
</dbReference>
<dbReference type="PANTHER" id="PTHR12374:SF20">
    <property type="entry name" value="TRANSCRIPTIONAL ADAPTER 2-ALPHA"/>
    <property type="match status" value="1"/>
</dbReference>
<dbReference type="GO" id="GO:0006338">
    <property type="term" value="P:chromatin remodeling"/>
    <property type="evidence" value="ECO:0007669"/>
    <property type="project" value="TreeGrafter"/>
</dbReference>
<keyword evidence="3" id="KW-0862">Zinc</keyword>
<comment type="subcellular location">
    <subcellularLocation>
        <location evidence="7">Nucleus</location>
    </subcellularLocation>
</comment>
<dbReference type="PIRSF" id="PIRSF025024">
    <property type="entry name" value="Transcriptional_adaptor_2"/>
    <property type="match status" value="1"/>
</dbReference>
<dbReference type="FunFam" id="1.10.10.10:FF:000087">
    <property type="entry name" value="Transcriptional adapter 2"/>
    <property type="match status" value="1"/>
</dbReference>
<comment type="caution">
    <text evidence="14">The sequence shown here is derived from an EMBL/GenBank/DDBJ whole genome shotgun (WGS) entry which is preliminary data.</text>
</comment>
<dbReference type="InterPro" id="IPR001005">
    <property type="entry name" value="SANT/Myb"/>
</dbReference>
<dbReference type="CDD" id="cd00167">
    <property type="entry name" value="SANT"/>
    <property type="match status" value="1"/>
</dbReference>
<dbReference type="Pfam" id="PF22941">
    <property type="entry name" value="TADA2A-like_3rd"/>
    <property type="match status" value="1"/>
</dbReference>
<dbReference type="GO" id="GO:0006357">
    <property type="term" value="P:regulation of transcription by RNA polymerase II"/>
    <property type="evidence" value="ECO:0007669"/>
    <property type="project" value="InterPro"/>
</dbReference>
<feature type="region of interest" description="Disordered" evidence="9">
    <location>
        <begin position="158"/>
        <end position="333"/>
    </location>
</feature>
<evidence type="ECO:0000259" key="12">
    <source>
        <dbReference type="PROSITE" id="PS51293"/>
    </source>
</evidence>
<feature type="domain" description="ZZ-type" evidence="11">
    <location>
        <begin position="30"/>
        <end position="86"/>
    </location>
</feature>
<name>A0AAW1RZN6_9CHLO</name>
<keyword evidence="6 7" id="KW-0539">Nucleus</keyword>
<dbReference type="Pfam" id="PF00249">
    <property type="entry name" value="Myb_DNA-binding"/>
    <property type="match status" value="1"/>
</dbReference>
<evidence type="ECO:0000256" key="8">
    <source>
        <dbReference type="PROSITE-ProRule" id="PRU00228"/>
    </source>
</evidence>
<evidence type="ECO:0000256" key="9">
    <source>
        <dbReference type="SAM" id="MobiDB-lite"/>
    </source>
</evidence>
<feature type="domain" description="HTH myb-type" evidence="13">
    <location>
        <begin position="93"/>
        <end position="140"/>
    </location>
</feature>
<dbReference type="PANTHER" id="PTHR12374">
    <property type="entry name" value="TRANSCRIPTIONAL ADAPTOR 2 ADA2 -RELATED"/>
    <property type="match status" value="1"/>
</dbReference>
<dbReference type="PROSITE" id="PS50135">
    <property type="entry name" value="ZF_ZZ_2"/>
    <property type="match status" value="1"/>
</dbReference>
<keyword evidence="4 7" id="KW-0805">Transcription regulation</keyword>
<dbReference type="SMART" id="SM00291">
    <property type="entry name" value="ZnF_ZZ"/>
    <property type="match status" value="1"/>
</dbReference>